<evidence type="ECO:0000313" key="3">
    <source>
        <dbReference type="Proteomes" id="UP001280121"/>
    </source>
</evidence>
<reference evidence="2" key="1">
    <citation type="journal article" date="2023" name="Plant J.">
        <title>Genome sequences and population genomics provide insights into the demographic history, inbreeding, and mutation load of two 'living fossil' tree species of Dipteronia.</title>
        <authorList>
            <person name="Feng Y."/>
            <person name="Comes H.P."/>
            <person name="Chen J."/>
            <person name="Zhu S."/>
            <person name="Lu R."/>
            <person name="Zhang X."/>
            <person name="Li P."/>
            <person name="Qiu J."/>
            <person name="Olsen K.M."/>
            <person name="Qiu Y."/>
        </authorList>
    </citation>
    <scope>NUCLEOTIDE SEQUENCE</scope>
    <source>
        <strain evidence="2">KIB01</strain>
    </source>
</reference>
<dbReference type="AlphaFoldDB" id="A0AAD9X1I7"/>
<evidence type="ECO:0000313" key="2">
    <source>
        <dbReference type="EMBL" id="KAK2651046.1"/>
    </source>
</evidence>
<accession>A0AAD9X1I7</accession>
<gene>
    <name evidence="2" type="ORF">Ddye_018535</name>
</gene>
<keyword evidence="3" id="KW-1185">Reference proteome</keyword>
<organism evidence="2 3">
    <name type="scientific">Dipteronia dyeriana</name>
    <dbReference type="NCBI Taxonomy" id="168575"/>
    <lineage>
        <taxon>Eukaryota</taxon>
        <taxon>Viridiplantae</taxon>
        <taxon>Streptophyta</taxon>
        <taxon>Embryophyta</taxon>
        <taxon>Tracheophyta</taxon>
        <taxon>Spermatophyta</taxon>
        <taxon>Magnoliopsida</taxon>
        <taxon>eudicotyledons</taxon>
        <taxon>Gunneridae</taxon>
        <taxon>Pentapetalae</taxon>
        <taxon>rosids</taxon>
        <taxon>malvids</taxon>
        <taxon>Sapindales</taxon>
        <taxon>Sapindaceae</taxon>
        <taxon>Hippocastanoideae</taxon>
        <taxon>Acereae</taxon>
        <taxon>Dipteronia</taxon>
    </lineage>
</organism>
<feature type="region of interest" description="Disordered" evidence="1">
    <location>
        <begin position="1"/>
        <end position="30"/>
    </location>
</feature>
<sequence length="96" mass="10802">MEERNGNDQEKLPYGMRHRQSQGADPDISTKILNETPSRILMHSVQRGCKASLRLQRNRNGYGFHLRTPARASELDILEKRTINLPSKSNASDAGA</sequence>
<name>A0AAD9X1I7_9ROSI</name>
<feature type="compositionally biased region" description="Basic and acidic residues" evidence="1">
    <location>
        <begin position="1"/>
        <end position="11"/>
    </location>
</feature>
<protein>
    <submittedName>
        <fullName evidence="2">Uncharacterized protein</fullName>
    </submittedName>
</protein>
<dbReference type="Proteomes" id="UP001280121">
    <property type="component" value="Unassembled WGS sequence"/>
</dbReference>
<comment type="caution">
    <text evidence="2">The sequence shown here is derived from an EMBL/GenBank/DDBJ whole genome shotgun (WGS) entry which is preliminary data.</text>
</comment>
<dbReference type="EMBL" id="JANJYI010000005">
    <property type="protein sequence ID" value="KAK2651046.1"/>
    <property type="molecule type" value="Genomic_DNA"/>
</dbReference>
<proteinExistence type="predicted"/>
<evidence type="ECO:0000256" key="1">
    <source>
        <dbReference type="SAM" id="MobiDB-lite"/>
    </source>
</evidence>